<dbReference type="InterPro" id="IPR048376">
    <property type="entry name" value="YqiJ_N"/>
</dbReference>
<evidence type="ECO:0000313" key="4">
    <source>
        <dbReference type="EMBL" id="VDS05767.1"/>
    </source>
</evidence>
<sequence>MEFFAGDTAPFAVALGLTLALAAVELAGLVIGISPGAAVDNSLPDLDADSPDFELGPLSEFLSWISFGRLPALVVLIVFLTSFGLIGFAEQEVLRRLFDFTLNPWIASLPAAAAGLVATHHIGHALARIVPKEETDAVSTTEFIGRVATVFRGSASIGRPAEAKLTDIHGKTHYVLVEPQDVDQTLPEGSEVVIVRQEGSIFRVITRLKPVD</sequence>
<keyword evidence="5" id="KW-1185">Reference proteome</keyword>
<organism evidence="4 5">
    <name type="scientific">Devosia equisanguinis</name>
    <dbReference type="NCBI Taxonomy" id="2490941"/>
    <lineage>
        <taxon>Bacteria</taxon>
        <taxon>Pseudomonadati</taxon>
        <taxon>Pseudomonadota</taxon>
        <taxon>Alphaproteobacteria</taxon>
        <taxon>Hyphomicrobiales</taxon>
        <taxon>Devosiaceae</taxon>
        <taxon>Devosia</taxon>
    </lineage>
</organism>
<name>A0A3S4GLK5_9HYPH</name>
<gene>
    <name evidence="4" type="primary">yqiJ</name>
    <name evidence="4" type="ORF">DEVEQU_02910</name>
</gene>
<dbReference type="Proteomes" id="UP000268844">
    <property type="component" value="Unassembled WGS sequence"/>
</dbReference>
<dbReference type="RefSeq" id="WP_164550418.1">
    <property type="nucleotide sequence ID" value="NZ_JBHTMH010000001.1"/>
</dbReference>
<keyword evidence="1" id="KW-0472">Membrane</keyword>
<dbReference type="Pfam" id="PF07290">
    <property type="entry name" value="YqiJ_OB"/>
    <property type="match status" value="1"/>
</dbReference>
<evidence type="ECO:0000259" key="3">
    <source>
        <dbReference type="Pfam" id="PF21001"/>
    </source>
</evidence>
<dbReference type="Pfam" id="PF21001">
    <property type="entry name" value="YqiJ_N"/>
    <property type="match status" value="1"/>
</dbReference>
<evidence type="ECO:0000313" key="5">
    <source>
        <dbReference type="Proteomes" id="UP000268844"/>
    </source>
</evidence>
<dbReference type="AlphaFoldDB" id="A0A3S4GLK5"/>
<protein>
    <submittedName>
        <fullName evidence="4">Inner membrane protein YqiJ</fullName>
    </submittedName>
</protein>
<dbReference type="InterPro" id="IPR010840">
    <property type="entry name" value="YqiJ_OB"/>
</dbReference>
<feature type="domain" description="Inner membrane protein YqiJ N-terminal" evidence="3">
    <location>
        <begin position="9"/>
        <end position="119"/>
    </location>
</feature>
<dbReference type="EMBL" id="UZWD01000035">
    <property type="protein sequence ID" value="VDS05767.1"/>
    <property type="molecule type" value="Genomic_DNA"/>
</dbReference>
<feature type="transmembrane region" description="Helical" evidence="1">
    <location>
        <begin position="12"/>
        <end position="33"/>
    </location>
</feature>
<feature type="domain" description="Inner membrane protein YqiJ OB-fold" evidence="2">
    <location>
        <begin position="142"/>
        <end position="205"/>
    </location>
</feature>
<accession>A0A3S4GLK5</accession>
<reference evidence="4 5" key="1">
    <citation type="submission" date="2018-12" db="EMBL/GenBank/DDBJ databases">
        <authorList>
            <person name="Criscuolo A."/>
        </authorList>
    </citation>
    <scope>NUCLEOTIDE SEQUENCE [LARGE SCALE GENOMIC DNA]</scope>
    <source>
        <strain evidence="4">ACIP1116281</strain>
    </source>
</reference>
<keyword evidence="1" id="KW-0812">Transmembrane</keyword>
<evidence type="ECO:0000259" key="2">
    <source>
        <dbReference type="Pfam" id="PF07290"/>
    </source>
</evidence>
<proteinExistence type="predicted"/>
<keyword evidence="1" id="KW-1133">Transmembrane helix</keyword>
<evidence type="ECO:0000256" key="1">
    <source>
        <dbReference type="SAM" id="Phobius"/>
    </source>
</evidence>
<feature type="transmembrane region" description="Helical" evidence="1">
    <location>
        <begin position="61"/>
        <end position="88"/>
    </location>
</feature>